<keyword evidence="2" id="KW-1185">Reference proteome</keyword>
<evidence type="ECO:0008006" key="3">
    <source>
        <dbReference type="Google" id="ProtNLM"/>
    </source>
</evidence>
<name>A0ABW2RYP5_9NOCA</name>
<sequence length="124" mass="14001">MTNPNKTKGDRAERAVRDFLRTNGFPHCERTRAGYTRDAGDLHPAPGLTVQVKDRAAYAWPEWLRQLDEQKDEARADHALLVLKRRGLGDPGEWLAVMPLARMAELLRAAGYGHAIERDAQRAE</sequence>
<comment type="caution">
    <text evidence="1">The sequence shown here is derived from an EMBL/GenBank/DDBJ whole genome shotgun (WGS) entry which is preliminary data.</text>
</comment>
<evidence type="ECO:0000313" key="1">
    <source>
        <dbReference type="EMBL" id="MFC7448671.1"/>
    </source>
</evidence>
<dbReference type="Proteomes" id="UP001596484">
    <property type="component" value="Unassembled WGS sequence"/>
</dbReference>
<organism evidence="1 2">
    <name type="scientific">Rhodococcus daqingensis</name>
    <dbReference type="NCBI Taxonomy" id="2479363"/>
    <lineage>
        <taxon>Bacteria</taxon>
        <taxon>Bacillati</taxon>
        <taxon>Actinomycetota</taxon>
        <taxon>Actinomycetes</taxon>
        <taxon>Mycobacteriales</taxon>
        <taxon>Nocardiaceae</taxon>
        <taxon>Rhodococcus</taxon>
    </lineage>
</organism>
<gene>
    <name evidence="1" type="ORF">ACFQS9_12305</name>
</gene>
<dbReference type="RefSeq" id="WP_378404979.1">
    <property type="nucleotide sequence ID" value="NZ_JBHTCS010000014.1"/>
</dbReference>
<dbReference type="EMBL" id="JBHTCS010000014">
    <property type="protein sequence ID" value="MFC7448671.1"/>
    <property type="molecule type" value="Genomic_DNA"/>
</dbReference>
<reference evidence="2" key="1">
    <citation type="journal article" date="2019" name="Int. J. Syst. Evol. Microbiol.">
        <title>The Global Catalogue of Microorganisms (GCM) 10K type strain sequencing project: providing services to taxonomists for standard genome sequencing and annotation.</title>
        <authorList>
            <consortium name="The Broad Institute Genomics Platform"/>
            <consortium name="The Broad Institute Genome Sequencing Center for Infectious Disease"/>
            <person name="Wu L."/>
            <person name="Ma J."/>
        </authorList>
    </citation>
    <scope>NUCLEOTIDE SEQUENCE [LARGE SCALE GENOMIC DNA]</scope>
    <source>
        <strain evidence="2">ICMP 19430</strain>
    </source>
</reference>
<protein>
    <recommendedName>
        <fullName evidence="3">Holliday junction resolvase</fullName>
    </recommendedName>
</protein>
<accession>A0ABW2RYP5</accession>
<evidence type="ECO:0000313" key="2">
    <source>
        <dbReference type="Proteomes" id="UP001596484"/>
    </source>
</evidence>
<proteinExistence type="predicted"/>